<dbReference type="Proteomes" id="UP000017590">
    <property type="component" value="Chromosome"/>
</dbReference>
<evidence type="ECO:0000313" key="1">
    <source>
        <dbReference type="EMBL" id="AGY75866.1"/>
    </source>
</evidence>
<dbReference type="EMBL" id="CP006763">
    <property type="protein sequence ID" value="AGY75866.1"/>
    <property type="molecule type" value="Genomic_DNA"/>
</dbReference>
<name>A0ABN4BDX7_9CLOT</name>
<organism evidence="1 2">
    <name type="scientific">Clostridium autoethanogenum DSM 10061</name>
    <dbReference type="NCBI Taxonomy" id="1341692"/>
    <lineage>
        <taxon>Bacteria</taxon>
        <taxon>Bacillati</taxon>
        <taxon>Bacillota</taxon>
        <taxon>Clostridia</taxon>
        <taxon>Eubacteriales</taxon>
        <taxon>Clostridiaceae</taxon>
        <taxon>Clostridium</taxon>
    </lineage>
</organism>
<evidence type="ECO:0008006" key="3">
    <source>
        <dbReference type="Google" id="ProtNLM"/>
    </source>
</evidence>
<reference evidence="2" key="1">
    <citation type="journal article" date="2014" name="Biotechnol. Biofuels">
        <title>Comparison of single-molecule sequencing and hybrid approaches for finishing the genome of Clostridium autoethanogenum and analysis of CRISPR systems in industrial relevant Clostridia.</title>
        <authorList>
            <person name="Brown S.D."/>
            <person name="Nagaraju S."/>
            <person name="Utturkar S."/>
            <person name="De Tissera S."/>
            <person name="Segovia S."/>
            <person name="Mitchell W."/>
            <person name="Land M.L."/>
            <person name="Dassanayake A."/>
            <person name="Kopke M."/>
        </authorList>
    </citation>
    <scope>NUCLEOTIDE SEQUENCE [LARGE SCALE GENOMIC DNA]</scope>
    <source>
        <strain evidence="2">DSM 10061</strain>
    </source>
</reference>
<keyword evidence="2" id="KW-1185">Reference proteome</keyword>
<gene>
    <name evidence="1" type="ORF">CAETHG_1645</name>
</gene>
<protein>
    <recommendedName>
        <fullName evidence="3">CHAT domain containing protein</fullName>
    </recommendedName>
</protein>
<evidence type="ECO:0000313" key="2">
    <source>
        <dbReference type="Proteomes" id="UP000017590"/>
    </source>
</evidence>
<accession>A0ABN4BDX7</accession>
<dbReference type="RefSeq" id="WP_023162370.1">
    <property type="nucleotide sequence ID" value="NC_022592.1"/>
</dbReference>
<sequence length="180" mass="20171">MSVLIINITGNQRKFENQFCNDLSSKINAETKIKDIRGEDLLAMQGIDGEGHEVIVVVGHAGRNGKSNTILDCGFGWKLLDNPTIFTQLLGNNNKRFILVYCACSALSPETLVSGIEDQNCIGVVASRNPVKYTHASIVAEVINLVHEFILENNQDIDSLQRNIRNLVKQYDDYPDFWIF</sequence>
<proteinExistence type="predicted"/>